<dbReference type="Gene3D" id="1.25.10.70">
    <property type="match status" value="1"/>
</dbReference>
<dbReference type="InterPro" id="IPR041634">
    <property type="entry name" value="Nup188_C"/>
</dbReference>
<gene>
    <name evidence="10" type="ORF">EJ05DRAFT_463776</name>
</gene>
<keyword evidence="7" id="KW-0539">Nucleus</keyword>
<dbReference type="PANTHER" id="PTHR31431">
    <property type="entry name" value="NUCLEOPORIN NUP188 HOMOLOG"/>
    <property type="match status" value="1"/>
</dbReference>
<keyword evidence="3" id="KW-0509">mRNA transport</keyword>
<dbReference type="GeneID" id="54483781"/>
<dbReference type="RefSeq" id="XP_033601602.1">
    <property type="nucleotide sequence ID" value="XM_033742727.1"/>
</dbReference>
<evidence type="ECO:0000259" key="9">
    <source>
        <dbReference type="Pfam" id="PF21093"/>
    </source>
</evidence>
<name>A0A6A6WDG9_9PEZI</name>
<keyword evidence="11" id="KW-1185">Reference proteome</keyword>
<dbReference type="GO" id="GO:0051028">
    <property type="term" value="P:mRNA transport"/>
    <property type="evidence" value="ECO:0007669"/>
    <property type="project" value="UniProtKB-KW"/>
</dbReference>
<evidence type="ECO:0000313" key="11">
    <source>
        <dbReference type="Proteomes" id="UP000799437"/>
    </source>
</evidence>
<evidence type="ECO:0000256" key="7">
    <source>
        <dbReference type="ARBA" id="ARBA00023242"/>
    </source>
</evidence>
<keyword evidence="6" id="KW-0906">Nuclear pore complex</keyword>
<protein>
    <submittedName>
        <fullName evidence="10">Uncharacterized protein</fullName>
    </submittedName>
</protein>
<keyword evidence="5" id="KW-0811">Translocation</keyword>
<dbReference type="GO" id="GO:0006606">
    <property type="term" value="P:protein import into nucleus"/>
    <property type="evidence" value="ECO:0007669"/>
    <property type="project" value="TreeGrafter"/>
</dbReference>
<dbReference type="GO" id="GO:0006405">
    <property type="term" value="P:RNA export from nucleus"/>
    <property type="evidence" value="ECO:0007669"/>
    <property type="project" value="TreeGrafter"/>
</dbReference>
<keyword evidence="2" id="KW-0813">Transport</keyword>
<evidence type="ECO:0000256" key="2">
    <source>
        <dbReference type="ARBA" id="ARBA00022448"/>
    </source>
</evidence>
<evidence type="ECO:0000256" key="5">
    <source>
        <dbReference type="ARBA" id="ARBA00023010"/>
    </source>
</evidence>
<dbReference type="InterPro" id="IPR044840">
    <property type="entry name" value="Nup188"/>
</dbReference>
<evidence type="ECO:0000256" key="4">
    <source>
        <dbReference type="ARBA" id="ARBA00022927"/>
    </source>
</evidence>
<dbReference type="OrthoDB" id="102511at2759"/>
<dbReference type="PANTHER" id="PTHR31431:SF1">
    <property type="entry name" value="NUCLEOPORIN NUP188"/>
    <property type="match status" value="1"/>
</dbReference>
<dbReference type="Pfam" id="PF21093">
    <property type="entry name" value="Nup188_N-subdom_III"/>
    <property type="match status" value="1"/>
</dbReference>
<dbReference type="Pfam" id="PF18378">
    <property type="entry name" value="Nup188_C"/>
    <property type="match status" value="1"/>
</dbReference>
<accession>A0A6A6WDG9</accession>
<dbReference type="Proteomes" id="UP000799437">
    <property type="component" value="Unassembled WGS sequence"/>
</dbReference>
<evidence type="ECO:0000256" key="3">
    <source>
        <dbReference type="ARBA" id="ARBA00022816"/>
    </source>
</evidence>
<dbReference type="InterPro" id="IPR048883">
    <property type="entry name" value="Nup188_N-subdom_III"/>
</dbReference>
<proteinExistence type="predicted"/>
<organism evidence="10 11">
    <name type="scientific">Pseudovirgaria hyperparasitica</name>
    <dbReference type="NCBI Taxonomy" id="470096"/>
    <lineage>
        <taxon>Eukaryota</taxon>
        <taxon>Fungi</taxon>
        <taxon>Dikarya</taxon>
        <taxon>Ascomycota</taxon>
        <taxon>Pezizomycotina</taxon>
        <taxon>Dothideomycetes</taxon>
        <taxon>Dothideomycetes incertae sedis</taxon>
        <taxon>Acrospermales</taxon>
        <taxon>Acrospermaceae</taxon>
        <taxon>Pseudovirgaria</taxon>
    </lineage>
</organism>
<dbReference type="EMBL" id="ML996570">
    <property type="protein sequence ID" value="KAF2759151.1"/>
    <property type="molecule type" value="Genomic_DNA"/>
</dbReference>
<dbReference type="GO" id="GO:0017056">
    <property type="term" value="F:structural constituent of nuclear pore"/>
    <property type="evidence" value="ECO:0007669"/>
    <property type="project" value="InterPro"/>
</dbReference>
<feature type="domain" description="Nuclear pore protein Nup188 C-terminal" evidence="8">
    <location>
        <begin position="1457"/>
        <end position="1831"/>
    </location>
</feature>
<reference evidence="10" key="1">
    <citation type="journal article" date="2020" name="Stud. Mycol.">
        <title>101 Dothideomycetes genomes: a test case for predicting lifestyles and emergence of pathogens.</title>
        <authorList>
            <person name="Haridas S."/>
            <person name="Albert R."/>
            <person name="Binder M."/>
            <person name="Bloem J."/>
            <person name="Labutti K."/>
            <person name="Salamov A."/>
            <person name="Andreopoulos B."/>
            <person name="Baker S."/>
            <person name="Barry K."/>
            <person name="Bills G."/>
            <person name="Bluhm B."/>
            <person name="Cannon C."/>
            <person name="Castanera R."/>
            <person name="Culley D."/>
            <person name="Daum C."/>
            <person name="Ezra D."/>
            <person name="Gonzalez J."/>
            <person name="Henrissat B."/>
            <person name="Kuo A."/>
            <person name="Liang C."/>
            <person name="Lipzen A."/>
            <person name="Lutzoni F."/>
            <person name="Magnuson J."/>
            <person name="Mondo S."/>
            <person name="Nolan M."/>
            <person name="Ohm R."/>
            <person name="Pangilinan J."/>
            <person name="Park H.-J."/>
            <person name="Ramirez L."/>
            <person name="Alfaro M."/>
            <person name="Sun H."/>
            <person name="Tritt A."/>
            <person name="Yoshinaga Y."/>
            <person name="Zwiers L.-H."/>
            <person name="Turgeon B."/>
            <person name="Goodwin S."/>
            <person name="Spatafora J."/>
            <person name="Crous P."/>
            <person name="Grigoriev I."/>
        </authorList>
    </citation>
    <scope>NUCLEOTIDE SEQUENCE</scope>
    <source>
        <strain evidence="10">CBS 121739</strain>
    </source>
</reference>
<keyword evidence="4" id="KW-0653">Protein transport</keyword>
<comment type="subcellular location">
    <subcellularLocation>
        <location evidence="1">Nucleus</location>
        <location evidence="1">Nuclear pore complex</location>
    </subcellularLocation>
</comment>
<evidence type="ECO:0000259" key="8">
    <source>
        <dbReference type="Pfam" id="PF18378"/>
    </source>
</evidence>
<evidence type="ECO:0000313" key="10">
    <source>
        <dbReference type="EMBL" id="KAF2759151.1"/>
    </source>
</evidence>
<sequence length="1837" mass="203288">MASQNRAPDYLPPLNDCFSGEAIILSWVEAFLALCDLDILSRKYRRSADKAAAQVKYPSGIEHFLTQGPSREILRRNLYPFQKCSPDTKKAFDATTAPINVTPSDTSKTLIEDSLWLSKQTGIDESASLRVALIEYQDRSRIQLASGLTEEEAVGIQEAWKNSSLRGPSFSMSTSVLGIPTKTERQTFLSTERRKRRLLEIYMAEKNAILAVGKLLLQHALSDGLDCLPWVSSLSKDIADSQGLEIPPTQDGPVRINGTVTKFIPTGIAALRAAVSNAAICPWEMVSDEGDFIVLWGSQQMTEMIQILQYLFIHVSASTVPQEAQDVASWYSYMAESEFFARYEPPASQQSISHFQLLISSISLSILSTQATIVNAEDYAAALVESADNRNIAKHLYFSDIECLHIIHEALSKASGSGPSPATPAILAWSLISRALLFQKENIESTTSLGIDDSPEERRQSTSIPTVFDEFSNFMNQHRSDDDPHPTMLIAMSSIQDGRVFQLIVGFMSLLASACGSHNELVIESHIRKVFLELIGEAVGIVQYSQEIVLATLAILNAAFTHDSDSVALATINAVQYLQKNDLLREEILGKALLRFPFEIIPALKLGRAAMLVRKDDESPESFTELRNMKAFTLSVPTRQYQVLFQTREDEHGNPRARLDDELRLFAPLTSSKTSWRSRREGSPADTLLIVPAGSEGYLSQGEGAHVVSLEYEYSAIDYLAKLLSTATANADSVATMSESAPDLEVICESVAFFTSILSTQAKTESAEGSALKILEQAQVTIDSDGDLISVVLDIFEKNLRSDKLRTDSDLTVELYSNCVAFLDVLLLIQPSRVWSFLARTQFLELHRSNVNLASIILAVETVLGQYDLLLSCIRLTSSLVENAISTTIKPAVSTKALSRFGSVRSRAAPSPAKSQSSVIATFLKVFTGALESLPNWRFNDPTDQLKINTSLMLLFDKILTYTYGFDDPTKEKGHVGEVMFPSAKYLLDIYLSVSSNEMAVLPTLNLLATGLKMSPSPVHMQTYELVVTQTKATLSFSTTLLRVGTLMNHPTSRFEQLLFRSAPIIIRLFARLGSCQSNVLKLLTAMIESGGRMSDDPPSLLGHLGTDTAKCFLQLISSYPRRLHQDNTGVSLWTFLTTIITARQQWLTVYLLTGKSPRESFKSTTTASSAEQTKPVLQVALEKVKNLSNIPEQEALAVLRFLSAVQSYVPWALVKHETEYRTSKDSMVSTLSNMQWDSKSSKQEEKAYQLSIAAIITEILAMEIHDARNRGAKVDTRSLYPHLHLLRNNGVEPPAFNNSLHASLQKNLETKFPGSKLERFKHTSVTATYLGTNYCYDLDLATKLLGGDQAWKQNSEDGYWHEFCRANINLSFVESQIMLLNSWKLLTIELSHAISDDDQWTQALVQTARDCLKANAESQLPEALFERLSSVRVDFAFALIQKLVNMKCGDPSALELVKTVWDTMTASVPDFNNVFASPTAEYYRSLLRVLFLTLQFHVWSPGDRGNTKGPKQKASELRMTIDVTPILLEILNTVIATGFRCLANMLHEDSSLCSPTDFVLLTAILQKLLLVPSIRTIQHDIASDIAKSETSRYATTLFSWSDRLSANDGDPLYGELSILFLLELSIITPVAEHLAIEGVLSQLNDAAIMEYLRRPNGTGPFDHPPRMFSIWTRGILPLCLNLLHAVGPPIAAEVATFLNQFPGQLERAGTSLSGRIAPSVSNPNVGRITLGMASEAHSLSLISLLLDQYRLRGTSEGIVAGEVPSLDWDRMGVKEDIDGWLQGKRGLRDRIVPANEKELEFLGVRASDAASESKLEERIIAEFAGALECLNMNIQN</sequence>
<feature type="domain" description="Nucleoporin Nup188 N-terminal subdomain III" evidence="9">
    <location>
        <begin position="708"/>
        <end position="1156"/>
    </location>
</feature>
<evidence type="ECO:0000256" key="1">
    <source>
        <dbReference type="ARBA" id="ARBA00004567"/>
    </source>
</evidence>
<dbReference type="GO" id="GO:0044611">
    <property type="term" value="C:nuclear pore inner ring"/>
    <property type="evidence" value="ECO:0007669"/>
    <property type="project" value="TreeGrafter"/>
</dbReference>
<evidence type="ECO:0000256" key="6">
    <source>
        <dbReference type="ARBA" id="ARBA00023132"/>
    </source>
</evidence>